<name>A0A7W6RTC6_9HYPH</name>
<dbReference type="SUPFAM" id="SSF51735">
    <property type="entry name" value="NAD(P)-binding Rossmann-fold domains"/>
    <property type="match status" value="1"/>
</dbReference>
<dbReference type="InterPro" id="IPR000683">
    <property type="entry name" value="Gfo/Idh/MocA-like_OxRdtase_N"/>
</dbReference>
<gene>
    <name evidence="3" type="ORF">GGE12_005520</name>
</gene>
<dbReference type="InterPro" id="IPR055170">
    <property type="entry name" value="GFO_IDH_MocA-like_dom"/>
</dbReference>
<accession>A0A7W6RTC6</accession>
<dbReference type="Pfam" id="PF22725">
    <property type="entry name" value="GFO_IDH_MocA_C3"/>
    <property type="match status" value="1"/>
</dbReference>
<proteinExistence type="predicted"/>
<dbReference type="Proteomes" id="UP000533641">
    <property type="component" value="Unassembled WGS sequence"/>
</dbReference>
<reference evidence="3 4" key="1">
    <citation type="submission" date="2020-08" db="EMBL/GenBank/DDBJ databases">
        <title>Genomic Encyclopedia of Type Strains, Phase IV (KMG-V): Genome sequencing to study the core and pangenomes of soil and plant-associated prokaryotes.</title>
        <authorList>
            <person name="Whitman W."/>
        </authorList>
    </citation>
    <scope>NUCLEOTIDE SEQUENCE [LARGE SCALE GENOMIC DNA]</scope>
    <source>
        <strain evidence="3 4">SEMIA 402</strain>
    </source>
</reference>
<feature type="domain" description="Gfo/Idh/MocA-like oxidoreductase N-terminal" evidence="1">
    <location>
        <begin position="60"/>
        <end position="176"/>
    </location>
</feature>
<evidence type="ECO:0000313" key="4">
    <source>
        <dbReference type="Proteomes" id="UP000533641"/>
    </source>
</evidence>
<dbReference type="Gene3D" id="3.30.360.10">
    <property type="entry name" value="Dihydrodipicolinate Reductase, domain 2"/>
    <property type="match status" value="1"/>
</dbReference>
<dbReference type="RefSeq" id="WP_246778677.1">
    <property type="nucleotide sequence ID" value="NZ_JACIGM010000014.1"/>
</dbReference>
<comment type="caution">
    <text evidence="3">The sequence shown here is derived from an EMBL/GenBank/DDBJ whole genome shotgun (WGS) entry which is preliminary data.</text>
</comment>
<sequence length="404" mass="43930">MKTPPPTSGSDGELRFICQEHLCTLSCIYDLTARYRACFMVSRELDQSFRRDEVTKEKLKLGVIGCGRIAQAAHFPAVQKATNVELAAVFDPSALLAKGAGLQLGVPSYTDQQEFLNADIDAVLIAIPDRFHVPVSITALQAGKHVLVEKPVAGTASEAETLIEVLDKTGLQLQVGSMKRFDPGIARAQSVIADGGIGRILSARCWYRVMSELRPPIEATQFPAMLVDQDVRNRETALKAANRKTHLLATHGIHTFDLMRFLLGDITISAATMAVDGVDHSWHGIATTEAGAAASFEITASVHAEWTEGFQIYGSKGHIGAEIPFPFSRAASRVRIFRAESSSYEEPIFGDTDAYKLQVEAFASAILEGRYVQPDARSGLKALEIVEAVNSLTAREESNNRKTA</sequence>
<dbReference type="EMBL" id="JACIGM010000014">
    <property type="protein sequence ID" value="MBB4277711.1"/>
    <property type="molecule type" value="Genomic_DNA"/>
</dbReference>
<dbReference type="InterPro" id="IPR051450">
    <property type="entry name" value="Gfo/Idh/MocA_Oxidoreductases"/>
</dbReference>
<feature type="domain" description="GFO/IDH/MocA-like oxidoreductase" evidence="2">
    <location>
        <begin position="186"/>
        <end position="319"/>
    </location>
</feature>
<organism evidence="3 4">
    <name type="scientific">Rhizobium mongolense</name>
    <dbReference type="NCBI Taxonomy" id="57676"/>
    <lineage>
        <taxon>Bacteria</taxon>
        <taxon>Pseudomonadati</taxon>
        <taxon>Pseudomonadota</taxon>
        <taxon>Alphaproteobacteria</taxon>
        <taxon>Hyphomicrobiales</taxon>
        <taxon>Rhizobiaceae</taxon>
        <taxon>Rhizobium/Agrobacterium group</taxon>
        <taxon>Rhizobium</taxon>
    </lineage>
</organism>
<evidence type="ECO:0000259" key="1">
    <source>
        <dbReference type="Pfam" id="PF01408"/>
    </source>
</evidence>
<dbReference type="PANTHER" id="PTHR43377:SF1">
    <property type="entry name" value="BILIVERDIN REDUCTASE A"/>
    <property type="match status" value="1"/>
</dbReference>
<dbReference type="PANTHER" id="PTHR43377">
    <property type="entry name" value="BILIVERDIN REDUCTASE A"/>
    <property type="match status" value="1"/>
</dbReference>
<dbReference type="Pfam" id="PF01408">
    <property type="entry name" value="GFO_IDH_MocA"/>
    <property type="match status" value="1"/>
</dbReference>
<evidence type="ECO:0000313" key="3">
    <source>
        <dbReference type="EMBL" id="MBB4277711.1"/>
    </source>
</evidence>
<dbReference type="SUPFAM" id="SSF55347">
    <property type="entry name" value="Glyceraldehyde-3-phosphate dehydrogenase-like, C-terminal domain"/>
    <property type="match status" value="1"/>
</dbReference>
<dbReference type="InterPro" id="IPR036291">
    <property type="entry name" value="NAD(P)-bd_dom_sf"/>
</dbReference>
<evidence type="ECO:0000259" key="2">
    <source>
        <dbReference type="Pfam" id="PF22725"/>
    </source>
</evidence>
<dbReference type="GO" id="GO:0000166">
    <property type="term" value="F:nucleotide binding"/>
    <property type="evidence" value="ECO:0007669"/>
    <property type="project" value="InterPro"/>
</dbReference>
<dbReference type="Gene3D" id="3.40.50.720">
    <property type="entry name" value="NAD(P)-binding Rossmann-like Domain"/>
    <property type="match status" value="1"/>
</dbReference>
<dbReference type="AlphaFoldDB" id="A0A7W6RTC6"/>
<protein>
    <submittedName>
        <fullName evidence="3">Putative dehydrogenase</fullName>
    </submittedName>
</protein>